<feature type="compositionally biased region" description="Pro residues" evidence="1">
    <location>
        <begin position="260"/>
        <end position="271"/>
    </location>
</feature>
<feature type="compositionally biased region" description="Polar residues" evidence="1">
    <location>
        <begin position="178"/>
        <end position="190"/>
    </location>
</feature>
<evidence type="ECO:0000256" key="1">
    <source>
        <dbReference type="SAM" id="MobiDB-lite"/>
    </source>
</evidence>
<gene>
    <name evidence="2" type="ORF">FRACYDRAFT_260745</name>
</gene>
<sequence length="553" mass="63299">MEQLDMFVKSERSDNVDKVFQHDQSAVDVWDSSRDPDPDTPDRKRKTSDDRQPESPPDIERKHAPNNWHREKDFRAHQDPMNTDSPASYPKHTMGHGDPNRYHREVTPHHQPELQSVNSKTGTPSLASEEDRSMHGGYDAQAYRGNNYNHGSYVHDSGHYQGHTPSRNHGHYLPDMESSIQFGGPAQNQQQDAFLRPRRWACDYCNVATFVSYEEACAHEEACARQYYERYGRHPHPSRGPVPQYDRPQQQQQQQQQLPPQTPPQGIPGTPPNASLEANFHSCQDVGSRPQMWGSRGGPPMPPLAPTSHDSSHHNHHQYQHHPHPQHQQHPHPHQHQHHGYPGQHHSPHHQLHASHHHQQHHGYQGPSQYGGYNGYEGGASGQARREPYNNSQQKRLLLAMATDQDSLSDRQCYVRSEMVEIFAASEKDVSSRHSKGAQKLAVGQVGIRCVHCSHLRPRDRAERAVCYPSSISRIYQTVADMQRFHFEQCREIPMKIRKIYKTLKTTRPRGVGSPQTYWVQSAKLLDLVDTDNGIQFGADMKQRQEEKDTTSA</sequence>
<feature type="region of interest" description="Disordered" evidence="1">
    <location>
        <begin position="232"/>
        <end position="391"/>
    </location>
</feature>
<reference evidence="2 3" key="1">
    <citation type="submission" date="2016-09" db="EMBL/GenBank/DDBJ databases">
        <title>Extensive genetic diversity and differential bi-allelic expression allows diatom success in the polar Southern Ocean.</title>
        <authorList>
            <consortium name="DOE Joint Genome Institute"/>
            <person name="Mock T."/>
            <person name="Otillar R.P."/>
            <person name="Strauss J."/>
            <person name="Dupont C."/>
            <person name="Frickenhaus S."/>
            <person name="Maumus F."/>
            <person name="Mcmullan M."/>
            <person name="Sanges R."/>
            <person name="Schmutz J."/>
            <person name="Toseland A."/>
            <person name="Valas R."/>
            <person name="Veluchamy A."/>
            <person name="Ward B.J."/>
            <person name="Allen A."/>
            <person name="Barry K."/>
            <person name="Falciatore A."/>
            <person name="Ferrante M."/>
            <person name="Fortunato A.E."/>
            <person name="Gloeckner G."/>
            <person name="Gruber A."/>
            <person name="Hipkin R."/>
            <person name="Janech M."/>
            <person name="Kroth P."/>
            <person name="Leese F."/>
            <person name="Lindquist E."/>
            <person name="Lyon B.R."/>
            <person name="Martin J."/>
            <person name="Mayer C."/>
            <person name="Parker M."/>
            <person name="Quesneville H."/>
            <person name="Raymond J."/>
            <person name="Uhlig C."/>
            <person name="Valentin K.U."/>
            <person name="Worden A.Z."/>
            <person name="Armbrust E.V."/>
            <person name="Bowler C."/>
            <person name="Green B."/>
            <person name="Moulton V."/>
            <person name="Van Oosterhout C."/>
            <person name="Grigoriev I."/>
        </authorList>
    </citation>
    <scope>NUCLEOTIDE SEQUENCE [LARGE SCALE GENOMIC DNA]</scope>
    <source>
        <strain evidence="2 3">CCMP1102</strain>
    </source>
</reference>
<feature type="compositionally biased region" description="Basic residues" evidence="1">
    <location>
        <begin position="346"/>
        <end position="361"/>
    </location>
</feature>
<feature type="compositionally biased region" description="Basic and acidic residues" evidence="1">
    <location>
        <begin position="31"/>
        <end position="78"/>
    </location>
</feature>
<accession>A0A1E7FG90</accession>
<dbReference type="OrthoDB" id="40550at2759"/>
<name>A0A1E7FG90_9STRA</name>
<feature type="compositionally biased region" description="Basic and acidic residues" evidence="1">
    <location>
        <begin position="8"/>
        <end position="21"/>
    </location>
</feature>
<organism evidence="2 3">
    <name type="scientific">Fragilariopsis cylindrus CCMP1102</name>
    <dbReference type="NCBI Taxonomy" id="635003"/>
    <lineage>
        <taxon>Eukaryota</taxon>
        <taxon>Sar</taxon>
        <taxon>Stramenopiles</taxon>
        <taxon>Ochrophyta</taxon>
        <taxon>Bacillariophyta</taxon>
        <taxon>Bacillariophyceae</taxon>
        <taxon>Bacillariophycidae</taxon>
        <taxon>Bacillariales</taxon>
        <taxon>Bacillariaceae</taxon>
        <taxon>Fragilariopsis</taxon>
    </lineage>
</organism>
<dbReference type="InParanoid" id="A0A1E7FG90"/>
<dbReference type="Proteomes" id="UP000095751">
    <property type="component" value="Unassembled WGS sequence"/>
</dbReference>
<evidence type="ECO:0000313" key="2">
    <source>
        <dbReference type="EMBL" id="OEU17154.1"/>
    </source>
</evidence>
<feature type="region of interest" description="Disordered" evidence="1">
    <location>
        <begin position="1"/>
        <end position="190"/>
    </location>
</feature>
<feature type="compositionally biased region" description="Low complexity" evidence="1">
    <location>
        <begin position="362"/>
        <end position="371"/>
    </location>
</feature>
<proteinExistence type="predicted"/>
<feature type="compositionally biased region" description="Low complexity" evidence="1">
    <location>
        <begin position="241"/>
        <end position="259"/>
    </location>
</feature>
<feature type="compositionally biased region" description="Polar residues" evidence="1">
    <location>
        <begin position="113"/>
        <end position="126"/>
    </location>
</feature>
<evidence type="ECO:0000313" key="3">
    <source>
        <dbReference type="Proteomes" id="UP000095751"/>
    </source>
</evidence>
<dbReference type="EMBL" id="KV784357">
    <property type="protein sequence ID" value="OEU17154.1"/>
    <property type="molecule type" value="Genomic_DNA"/>
</dbReference>
<dbReference type="AlphaFoldDB" id="A0A1E7FG90"/>
<feature type="compositionally biased region" description="Basic residues" evidence="1">
    <location>
        <begin position="314"/>
        <end position="339"/>
    </location>
</feature>
<feature type="compositionally biased region" description="Basic and acidic residues" evidence="1">
    <location>
        <begin position="98"/>
        <end position="112"/>
    </location>
</feature>
<keyword evidence="3" id="KW-1185">Reference proteome</keyword>
<protein>
    <submittedName>
        <fullName evidence="2">Uncharacterized protein</fullName>
    </submittedName>
</protein>
<dbReference type="KEGG" id="fcy:FRACYDRAFT_260745"/>
<feature type="compositionally biased region" description="Gly residues" evidence="1">
    <location>
        <begin position="372"/>
        <end position="381"/>
    </location>
</feature>